<evidence type="ECO:0000313" key="7">
    <source>
        <dbReference type="Proteomes" id="UP001374579"/>
    </source>
</evidence>
<evidence type="ECO:0000313" key="6">
    <source>
        <dbReference type="EMBL" id="KAK7088553.1"/>
    </source>
</evidence>
<accession>A0AAN9AKE7</accession>
<keyword evidence="4 5" id="KW-0472">Membrane</keyword>
<dbReference type="AlphaFoldDB" id="A0AAN9AKE7"/>
<evidence type="ECO:0008006" key="8">
    <source>
        <dbReference type="Google" id="ProtNLM"/>
    </source>
</evidence>
<dbReference type="EMBL" id="JBAMIC010004070">
    <property type="protein sequence ID" value="KAK7088553.1"/>
    <property type="molecule type" value="Genomic_DNA"/>
</dbReference>
<keyword evidence="7" id="KW-1185">Reference proteome</keyword>
<dbReference type="Pfam" id="PF13903">
    <property type="entry name" value="Claudin_2"/>
    <property type="match status" value="1"/>
</dbReference>
<proteinExistence type="predicted"/>
<dbReference type="InterPro" id="IPR004031">
    <property type="entry name" value="PMP22/EMP/MP20/Claudin"/>
</dbReference>
<comment type="caution">
    <text evidence="6">The sequence shown here is derived from an EMBL/GenBank/DDBJ whole genome shotgun (WGS) entry which is preliminary data.</text>
</comment>
<evidence type="ECO:0000256" key="4">
    <source>
        <dbReference type="ARBA" id="ARBA00023136"/>
    </source>
</evidence>
<dbReference type="InterPro" id="IPR050579">
    <property type="entry name" value="PMP-22/EMP/MP20-like"/>
</dbReference>
<keyword evidence="3 5" id="KW-1133">Transmembrane helix</keyword>
<dbReference type="GO" id="GO:0005886">
    <property type="term" value="C:plasma membrane"/>
    <property type="evidence" value="ECO:0007669"/>
    <property type="project" value="TreeGrafter"/>
</dbReference>
<dbReference type="Gene3D" id="1.20.140.150">
    <property type="match status" value="1"/>
</dbReference>
<evidence type="ECO:0000256" key="2">
    <source>
        <dbReference type="ARBA" id="ARBA00022692"/>
    </source>
</evidence>
<keyword evidence="2 5" id="KW-0812">Transmembrane</keyword>
<reference evidence="6 7" key="1">
    <citation type="submission" date="2024-02" db="EMBL/GenBank/DDBJ databases">
        <title>Chromosome-scale genome assembly of the rough periwinkle Littorina saxatilis.</title>
        <authorList>
            <person name="De Jode A."/>
            <person name="Faria R."/>
            <person name="Formenti G."/>
            <person name="Sims Y."/>
            <person name="Smith T.P."/>
            <person name="Tracey A."/>
            <person name="Wood J.M.D."/>
            <person name="Zagrodzka Z.B."/>
            <person name="Johannesson K."/>
            <person name="Butlin R.K."/>
            <person name="Leder E.H."/>
        </authorList>
    </citation>
    <scope>NUCLEOTIDE SEQUENCE [LARGE SCALE GENOMIC DNA]</scope>
    <source>
        <strain evidence="6">Snail1</strain>
        <tissue evidence="6">Muscle</tissue>
    </source>
</reference>
<sequence length="271" mass="28902">MGVLSQRHTGYKAGLGVLVLGSVVFIVGFATPHWAHYKLTLVGNTTIEGNSGLWKYCGVLLGDNTCTPYSFVTDVWLMATKALECIAMVGLVLAACYAVGVNFLVAQPRFSRFLELCTACAGTSGVLGAVIYVSRVNRDKSAVHKLYKDTNIDLYTVHWSFGFAIAGAVLILIATFLIGRNNKPLPHNQAAAGTSVASTTVAAPGNTSHYSVAHAPNPESNPYSVSVVVNQSGEPQPAPPSFILTVRKYTKCVNGFTKCMNAISDADHEEE</sequence>
<protein>
    <recommendedName>
        <fullName evidence="8">Claudin</fullName>
    </recommendedName>
</protein>
<dbReference type="PANTHER" id="PTHR10671">
    <property type="entry name" value="EPITHELIAL MEMBRANE PROTEIN-RELATED"/>
    <property type="match status" value="1"/>
</dbReference>
<dbReference type="Proteomes" id="UP001374579">
    <property type="component" value="Unassembled WGS sequence"/>
</dbReference>
<evidence type="ECO:0000256" key="1">
    <source>
        <dbReference type="ARBA" id="ARBA00004141"/>
    </source>
</evidence>
<name>A0AAN9AKE7_9CAEN</name>
<organism evidence="6 7">
    <name type="scientific">Littorina saxatilis</name>
    <dbReference type="NCBI Taxonomy" id="31220"/>
    <lineage>
        <taxon>Eukaryota</taxon>
        <taxon>Metazoa</taxon>
        <taxon>Spiralia</taxon>
        <taxon>Lophotrochozoa</taxon>
        <taxon>Mollusca</taxon>
        <taxon>Gastropoda</taxon>
        <taxon>Caenogastropoda</taxon>
        <taxon>Littorinimorpha</taxon>
        <taxon>Littorinoidea</taxon>
        <taxon>Littorinidae</taxon>
        <taxon>Littorina</taxon>
    </lineage>
</organism>
<evidence type="ECO:0000256" key="3">
    <source>
        <dbReference type="ARBA" id="ARBA00022989"/>
    </source>
</evidence>
<feature type="transmembrane region" description="Helical" evidence="5">
    <location>
        <begin position="12"/>
        <end position="35"/>
    </location>
</feature>
<dbReference type="PANTHER" id="PTHR10671:SF108">
    <property type="entry name" value="CLAUDIN FAMILY PROTEIN-RELATED"/>
    <property type="match status" value="1"/>
</dbReference>
<feature type="transmembrane region" description="Helical" evidence="5">
    <location>
        <begin position="86"/>
        <end position="106"/>
    </location>
</feature>
<comment type="subcellular location">
    <subcellularLocation>
        <location evidence="1">Membrane</location>
        <topology evidence="1">Multi-pass membrane protein</topology>
    </subcellularLocation>
</comment>
<feature type="transmembrane region" description="Helical" evidence="5">
    <location>
        <begin position="113"/>
        <end position="134"/>
    </location>
</feature>
<gene>
    <name evidence="6" type="ORF">V1264_022461</name>
</gene>
<feature type="transmembrane region" description="Helical" evidence="5">
    <location>
        <begin position="154"/>
        <end position="178"/>
    </location>
</feature>
<evidence type="ECO:0000256" key="5">
    <source>
        <dbReference type="SAM" id="Phobius"/>
    </source>
</evidence>